<evidence type="ECO:0000256" key="1">
    <source>
        <dbReference type="SAM" id="SignalP"/>
    </source>
</evidence>
<feature type="signal peptide" evidence="1">
    <location>
        <begin position="1"/>
        <end position="16"/>
    </location>
</feature>
<proteinExistence type="predicted"/>
<sequence length="437" mass="50884">MFLSFFLWAFTFSLHAQQTSLLTDTDTVSIHKVEVKRNWMTWDLIVKNELTFQEGETITKKQLDTSIKRIWNIGNFADVKYDITNVNGENILTIQALDAVKFYPLIVLDHSSEDDYRYQLGVADENFLGSNSYFRLSWDKQPVGTSWNFDFTLPRQLMYKNMYLRFGFVTGKEVRRQLEREVIRDENNQVVEVNYIPQLLAPFDKMEVYTKIGNPWHKDYEYRFSPDLDLRYSRHRSNLGLLEGEEQIAPITVRDIQNDYLTIGLSEQYGMIDSQRHRRNGYRLSGSIATSIGLNSYTKSFQTYTLNAEYHKVYNKLLQLSFWGRTGYTTAEPMYQFSKGASDVLGIRFGELYGKSFYSAYAGAHFTWINKNWLAVENAYFLNWGNGSEDPISLFGEKPKMSIGTSFVFQVPVAPLLYAKVTFMYAGAGTEWFKFQM</sequence>
<reference evidence="3" key="1">
    <citation type="journal article" date="2019" name="Int. J. Syst. Evol. Microbiol.">
        <title>The Global Catalogue of Microorganisms (GCM) 10K type strain sequencing project: providing services to taxonomists for standard genome sequencing and annotation.</title>
        <authorList>
            <consortium name="The Broad Institute Genomics Platform"/>
            <consortium name="The Broad Institute Genome Sequencing Center for Infectious Disease"/>
            <person name="Wu L."/>
            <person name="Ma J."/>
        </authorList>
    </citation>
    <scope>NUCLEOTIDE SEQUENCE [LARGE SCALE GENOMIC DNA]</scope>
    <source>
        <strain evidence="3">JCM 18326</strain>
    </source>
</reference>
<evidence type="ECO:0000313" key="2">
    <source>
        <dbReference type="EMBL" id="GAA4836948.1"/>
    </source>
</evidence>
<dbReference type="Gene3D" id="2.40.160.50">
    <property type="entry name" value="membrane protein fhac: a member of the omp85/tpsb transporter family"/>
    <property type="match status" value="1"/>
</dbReference>
<comment type="caution">
    <text evidence="2">The sequence shown here is derived from an EMBL/GenBank/DDBJ whole genome shotgun (WGS) entry which is preliminary data.</text>
</comment>
<evidence type="ECO:0000313" key="3">
    <source>
        <dbReference type="Proteomes" id="UP001500298"/>
    </source>
</evidence>
<name>A0ABP9DH78_9BACT</name>
<dbReference type="EMBL" id="BAABJX010000033">
    <property type="protein sequence ID" value="GAA4836948.1"/>
    <property type="molecule type" value="Genomic_DNA"/>
</dbReference>
<keyword evidence="3" id="KW-1185">Reference proteome</keyword>
<feature type="chain" id="PRO_5045629712" description="POTRA domain-containing protein" evidence="1">
    <location>
        <begin position="17"/>
        <end position="437"/>
    </location>
</feature>
<organism evidence="2 3">
    <name type="scientific">Algivirga pacifica</name>
    <dbReference type="NCBI Taxonomy" id="1162670"/>
    <lineage>
        <taxon>Bacteria</taxon>
        <taxon>Pseudomonadati</taxon>
        <taxon>Bacteroidota</taxon>
        <taxon>Cytophagia</taxon>
        <taxon>Cytophagales</taxon>
        <taxon>Flammeovirgaceae</taxon>
        <taxon>Algivirga</taxon>
    </lineage>
</organism>
<accession>A0ABP9DH78</accession>
<dbReference type="Gene3D" id="3.10.20.310">
    <property type="entry name" value="membrane protein fhac"/>
    <property type="match status" value="1"/>
</dbReference>
<evidence type="ECO:0008006" key="4">
    <source>
        <dbReference type="Google" id="ProtNLM"/>
    </source>
</evidence>
<dbReference type="Proteomes" id="UP001500298">
    <property type="component" value="Unassembled WGS sequence"/>
</dbReference>
<gene>
    <name evidence="2" type="ORF">GCM10023331_22710</name>
</gene>
<protein>
    <recommendedName>
        <fullName evidence="4">POTRA domain-containing protein</fullName>
    </recommendedName>
</protein>
<keyword evidence="1" id="KW-0732">Signal</keyword>